<dbReference type="EMBL" id="JAZHOG010000002">
    <property type="protein sequence ID" value="MEJ8566748.1"/>
    <property type="molecule type" value="Genomic_DNA"/>
</dbReference>
<keyword evidence="14" id="KW-1185">Reference proteome</keyword>
<name>A0AAW9RF95_9GAMM</name>
<dbReference type="InterPro" id="IPR006140">
    <property type="entry name" value="D-isomer_DH_NAD-bd"/>
</dbReference>
<dbReference type="Pfam" id="PF02826">
    <property type="entry name" value="2-Hacid_dh_C"/>
    <property type="match status" value="1"/>
</dbReference>
<comment type="catalytic activity">
    <reaction evidence="9">
        <text>(R)-2-hydroxyglutarate + NAD(+) = 2-oxoglutarate + NADH + H(+)</text>
        <dbReference type="Rhea" id="RHEA:49612"/>
        <dbReference type="ChEBI" id="CHEBI:15378"/>
        <dbReference type="ChEBI" id="CHEBI:15801"/>
        <dbReference type="ChEBI" id="CHEBI:16810"/>
        <dbReference type="ChEBI" id="CHEBI:57540"/>
        <dbReference type="ChEBI" id="CHEBI:57945"/>
        <dbReference type="EC" id="1.1.1.399"/>
    </reaction>
</comment>
<evidence type="ECO:0000256" key="4">
    <source>
        <dbReference type="ARBA" id="ARBA00013143"/>
    </source>
</evidence>
<dbReference type="InterPro" id="IPR045865">
    <property type="entry name" value="ACT-like_dom_sf"/>
</dbReference>
<evidence type="ECO:0000256" key="11">
    <source>
        <dbReference type="RuleBase" id="RU003719"/>
    </source>
</evidence>
<sequence>MFRIRTHNRIAERGLEQFPRDFYAVGPEVEEPDALLLRSHRLHDEALPDSVVAVARAGAGVNNIPVDDYSRRGIVVFNTPGANANAVKELVAAGLFLGSRDIVGGFNFVQSLKNIDQPNELAKVLEAEKKRFSGTEVAGKTLGVVGLGAIGSLVANMALELGMRVAGYDPAISVEAAWRLSSRVEKMDSLEALLSASDFVSLHVPAIEQTRHLINAETLARLRSGARLLNFAREEIVDAGAVTAALDSGHLGAYVTDFPLPGLLGRDNVIVLPHIGASTREAEENCSVMAVQQLMDFLQHGNIRNSVNFPATRMARDGAFRITFSNDNVPRVLGSVLSVLADSNLNVLDMVNRSRGDLAYNIIDVETAPESGVLKAIAGVEGVIRVRTV</sequence>
<dbReference type="SUPFAM" id="SSF55021">
    <property type="entry name" value="ACT-like"/>
    <property type="match status" value="1"/>
</dbReference>
<dbReference type="Pfam" id="PF00389">
    <property type="entry name" value="2-Hacid_dh"/>
    <property type="match status" value="1"/>
</dbReference>
<proteinExistence type="inferred from homology"/>
<dbReference type="PANTHER" id="PTHR42938">
    <property type="entry name" value="FORMATE DEHYDROGENASE 1"/>
    <property type="match status" value="1"/>
</dbReference>
<evidence type="ECO:0000259" key="12">
    <source>
        <dbReference type="PROSITE" id="PS51671"/>
    </source>
</evidence>
<evidence type="ECO:0000313" key="14">
    <source>
        <dbReference type="Proteomes" id="UP001359886"/>
    </source>
</evidence>
<dbReference type="Gene3D" id="3.40.50.720">
    <property type="entry name" value="NAD(P)-binding Rossmann-like Domain"/>
    <property type="match status" value="2"/>
</dbReference>
<feature type="domain" description="ACT" evidence="12">
    <location>
        <begin position="321"/>
        <end position="389"/>
    </location>
</feature>
<comment type="similarity">
    <text evidence="11">Belongs to the D-isomer specific 2-hydroxyacid dehydrogenase family.</text>
</comment>
<dbReference type="AlphaFoldDB" id="A0AAW9RF95"/>
<dbReference type="InterPro" id="IPR002912">
    <property type="entry name" value="ACT_dom"/>
</dbReference>
<evidence type="ECO:0000256" key="2">
    <source>
        <dbReference type="ARBA" id="ARBA00005216"/>
    </source>
</evidence>
<evidence type="ECO:0000256" key="8">
    <source>
        <dbReference type="ARBA" id="ARBA00030455"/>
    </source>
</evidence>
<evidence type="ECO:0000256" key="3">
    <source>
        <dbReference type="ARBA" id="ARBA00013001"/>
    </source>
</evidence>
<evidence type="ECO:0000256" key="7">
    <source>
        <dbReference type="ARBA" id="ARBA00023027"/>
    </source>
</evidence>
<evidence type="ECO:0000256" key="9">
    <source>
        <dbReference type="ARBA" id="ARBA00048126"/>
    </source>
</evidence>
<comment type="pathway">
    <text evidence="2">Amino-acid biosynthesis; L-serine biosynthesis; L-serine from 3-phospho-D-glycerate: step 1/3.</text>
</comment>
<dbReference type="RefSeq" id="WP_354694069.1">
    <property type="nucleotide sequence ID" value="NZ_JAZHOG010000002.1"/>
</dbReference>
<dbReference type="PROSITE" id="PS00670">
    <property type="entry name" value="D_2_HYDROXYACID_DH_2"/>
    <property type="match status" value="1"/>
</dbReference>
<dbReference type="PROSITE" id="PS51671">
    <property type="entry name" value="ACT"/>
    <property type="match status" value="1"/>
</dbReference>
<evidence type="ECO:0000256" key="6">
    <source>
        <dbReference type="ARBA" id="ARBA00023002"/>
    </source>
</evidence>
<organism evidence="13 14">
    <name type="scientific">Elongatibacter sediminis</name>
    <dbReference type="NCBI Taxonomy" id="3119006"/>
    <lineage>
        <taxon>Bacteria</taxon>
        <taxon>Pseudomonadati</taxon>
        <taxon>Pseudomonadota</taxon>
        <taxon>Gammaproteobacteria</taxon>
        <taxon>Chromatiales</taxon>
        <taxon>Wenzhouxiangellaceae</taxon>
        <taxon>Elongatibacter</taxon>
    </lineage>
</organism>
<dbReference type="Proteomes" id="UP001359886">
    <property type="component" value="Unassembled WGS sequence"/>
</dbReference>
<dbReference type="EC" id="1.1.1.95" evidence="4"/>
<evidence type="ECO:0000313" key="13">
    <source>
        <dbReference type="EMBL" id="MEJ8566748.1"/>
    </source>
</evidence>
<dbReference type="SUPFAM" id="SSF51735">
    <property type="entry name" value="NAD(P)-binding Rossmann-fold domains"/>
    <property type="match status" value="1"/>
</dbReference>
<dbReference type="GO" id="GO:0051287">
    <property type="term" value="F:NAD binding"/>
    <property type="evidence" value="ECO:0007669"/>
    <property type="project" value="InterPro"/>
</dbReference>
<accession>A0AAW9RF95</accession>
<keyword evidence="6 11" id="KW-0560">Oxidoreductase</keyword>
<evidence type="ECO:0000256" key="5">
    <source>
        <dbReference type="ARBA" id="ARBA00021582"/>
    </source>
</evidence>
<protein>
    <recommendedName>
        <fullName evidence="5">D-3-phosphoglycerate dehydrogenase</fullName>
        <ecNumber evidence="3">1.1.1.399</ecNumber>
        <ecNumber evidence="4">1.1.1.95</ecNumber>
    </recommendedName>
    <alternativeName>
        <fullName evidence="8">2-oxoglutarate reductase</fullName>
    </alternativeName>
</protein>
<keyword evidence="7" id="KW-0520">NAD</keyword>
<dbReference type="PANTHER" id="PTHR42938:SF47">
    <property type="entry name" value="HYDROXYPYRUVATE REDUCTASE"/>
    <property type="match status" value="1"/>
</dbReference>
<comment type="catalytic activity">
    <reaction evidence="10">
        <text>(2R)-3-phosphoglycerate + NAD(+) = 3-phosphooxypyruvate + NADH + H(+)</text>
        <dbReference type="Rhea" id="RHEA:12641"/>
        <dbReference type="ChEBI" id="CHEBI:15378"/>
        <dbReference type="ChEBI" id="CHEBI:18110"/>
        <dbReference type="ChEBI" id="CHEBI:57540"/>
        <dbReference type="ChEBI" id="CHEBI:57945"/>
        <dbReference type="ChEBI" id="CHEBI:58272"/>
        <dbReference type="EC" id="1.1.1.95"/>
    </reaction>
</comment>
<gene>
    <name evidence="13" type="ORF">V3330_03820</name>
</gene>
<dbReference type="InterPro" id="IPR029753">
    <property type="entry name" value="D-isomer_DH_CS"/>
</dbReference>
<dbReference type="CDD" id="cd12174">
    <property type="entry name" value="PGDH_like_3"/>
    <property type="match status" value="1"/>
</dbReference>
<dbReference type="InterPro" id="IPR006139">
    <property type="entry name" value="D-isomer_2_OHA_DH_cat_dom"/>
</dbReference>
<reference evidence="13 14" key="1">
    <citation type="submission" date="2024-02" db="EMBL/GenBank/DDBJ databases">
        <title>A novel Wenzhouxiangellaceae bacterium, isolated from coastal sediments.</title>
        <authorList>
            <person name="Du Z.-J."/>
            <person name="Ye Y.-Q."/>
            <person name="Zhang X.-Y."/>
        </authorList>
    </citation>
    <scope>NUCLEOTIDE SEQUENCE [LARGE SCALE GENOMIC DNA]</scope>
    <source>
        <strain evidence="13 14">CH-27</strain>
    </source>
</reference>
<comment type="caution">
    <text evidence="13">The sequence shown here is derived from an EMBL/GenBank/DDBJ whole genome shotgun (WGS) entry which is preliminary data.</text>
</comment>
<comment type="function">
    <text evidence="1">Catalyzes the reversible oxidation of 3-phospho-D-glycerate to 3-phosphonooxypyruvate, the first step of the phosphorylated L-serine biosynthesis pathway. Also catalyzes the reversible oxidation of 2-hydroxyglutarate to 2-oxoglutarate.</text>
</comment>
<dbReference type="EC" id="1.1.1.399" evidence="3"/>
<dbReference type="Gene3D" id="3.30.70.260">
    <property type="match status" value="1"/>
</dbReference>
<dbReference type="InterPro" id="IPR036291">
    <property type="entry name" value="NAD(P)-bd_dom_sf"/>
</dbReference>
<evidence type="ECO:0000256" key="1">
    <source>
        <dbReference type="ARBA" id="ARBA00003800"/>
    </source>
</evidence>
<dbReference type="SUPFAM" id="SSF52283">
    <property type="entry name" value="Formate/glycerate dehydrogenase catalytic domain-like"/>
    <property type="match status" value="1"/>
</dbReference>
<evidence type="ECO:0000256" key="10">
    <source>
        <dbReference type="ARBA" id="ARBA00048731"/>
    </source>
</evidence>
<dbReference type="CDD" id="cd04901">
    <property type="entry name" value="ACT_3PGDH"/>
    <property type="match status" value="1"/>
</dbReference>
<dbReference type="GO" id="GO:0004617">
    <property type="term" value="F:phosphoglycerate dehydrogenase activity"/>
    <property type="evidence" value="ECO:0007669"/>
    <property type="project" value="UniProtKB-EC"/>
</dbReference>